<dbReference type="OrthoDB" id="359154at2759"/>
<protein>
    <recommendedName>
        <fullName evidence="6">KOW domain-containing protein</fullName>
    </recommendedName>
</protein>
<keyword evidence="3" id="KW-0687">Ribonucleoprotein</keyword>
<dbReference type="GO" id="GO:1990904">
    <property type="term" value="C:ribonucleoprotein complex"/>
    <property type="evidence" value="ECO:0007669"/>
    <property type="project" value="UniProtKB-KW"/>
</dbReference>
<sequence length="381" mass="43407">MQKAIEKVVRRSKNDLPNVRRAKINEVKKKTKIQSKLTMELRRNREDYARQITGVFKEARKEARKSFKEDWELGPLAPRRDAGDRLNTYGAIDPIAYRLPEVKEEGWTKWFPIAEGDRVVVMRGREKGKIGVVSDDFDETRESVTVSGLNRHYVALPHNMRETNKQDIAPFERAFHIDDLRLVFPLPDPITGKIRDTIIDKLIHVPIVPEGGNLKRRYAVSKGSLAHRAAFDLWKREQERGLRLIPGTHTVIPWVEKAAAPPEFHADNDTPNKLRDQVTFEPSLIHAPMPLKVIDELRNKYSKFRARPEYAAKLAAIEAKKEAREARAIAMMTTPRQALAALNAAKSAEAAPSRELNEAQLAKIGELMVQARQRISSEARS</sequence>
<dbReference type="PROSITE" id="PS01108">
    <property type="entry name" value="RIBOSOMAL_L24"/>
    <property type="match status" value="1"/>
</dbReference>
<name>A0A6J3LZT0_9PEZI</name>
<reference evidence="5" key="3">
    <citation type="submission" date="2025-08" db="UniProtKB">
        <authorList>
            <consortium name="RefSeq"/>
        </authorList>
    </citation>
    <scope>IDENTIFICATION</scope>
    <source>
        <strain evidence="5">CBS 342.82</strain>
    </source>
</reference>
<comment type="similarity">
    <text evidence="1">Belongs to the universal ribosomal protein uL24 family.</text>
</comment>
<keyword evidence="4" id="KW-1185">Reference proteome</keyword>
<reference evidence="5" key="2">
    <citation type="submission" date="2020-04" db="EMBL/GenBank/DDBJ databases">
        <authorList>
            <consortium name="NCBI Genome Project"/>
        </authorList>
    </citation>
    <scope>NUCLEOTIDE SEQUENCE</scope>
    <source>
        <strain evidence="5">CBS 342.82</strain>
    </source>
</reference>
<accession>A0A6J3LZT0</accession>
<keyword evidence="2" id="KW-0689">Ribosomal protein</keyword>
<evidence type="ECO:0000256" key="3">
    <source>
        <dbReference type="ARBA" id="ARBA00023274"/>
    </source>
</evidence>
<dbReference type="GeneID" id="54363284"/>
<dbReference type="InterPro" id="IPR014722">
    <property type="entry name" value="Rib_uL2_dom2"/>
</dbReference>
<gene>
    <name evidence="5" type="ORF">K489DRAFT_382895</name>
</gene>
<dbReference type="GO" id="GO:0005840">
    <property type="term" value="C:ribosome"/>
    <property type="evidence" value="ECO:0007669"/>
    <property type="project" value="UniProtKB-KW"/>
</dbReference>
<dbReference type="GO" id="GO:0003723">
    <property type="term" value="F:RNA binding"/>
    <property type="evidence" value="ECO:0007669"/>
    <property type="project" value="InterPro"/>
</dbReference>
<reference evidence="5" key="1">
    <citation type="submission" date="2020-01" db="EMBL/GenBank/DDBJ databases">
        <authorList>
            <consortium name="DOE Joint Genome Institute"/>
            <person name="Haridas S."/>
            <person name="Albert R."/>
            <person name="Binder M."/>
            <person name="Bloem J."/>
            <person name="Labutti K."/>
            <person name="Salamov A."/>
            <person name="Andreopoulos B."/>
            <person name="Baker S.E."/>
            <person name="Barry K."/>
            <person name="Bills G."/>
            <person name="Bluhm B.H."/>
            <person name="Cannon C."/>
            <person name="Castanera R."/>
            <person name="Culley D.E."/>
            <person name="Daum C."/>
            <person name="Ezra D."/>
            <person name="Gonzalez J.B."/>
            <person name="Henrissat B."/>
            <person name="Kuo A."/>
            <person name="Liang C."/>
            <person name="Lipzen A."/>
            <person name="Lutzoni F."/>
            <person name="Magnuson J."/>
            <person name="Mondo S."/>
            <person name="Nolan M."/>
            <person name="Ohm R."/>
            <person name="Pangilinan J."/>
            <person name="Park H.-J."/>
            <person name="Ramirez L."/>
            <person name="Alfaro M."/>
            <person name="Sun H."/>
            <person name="Tritt A."/>
            <person name="Yoshinaga Y."/>
            <person name="Zwiers L.-H."/>
            <person name="Turgeon B.G."/>
            <person name="Goodwin S.B."/>
            <person name="Spatafora J.W."/>
            <person name="Crous P.W."/>
            <person name="Grigoriev I.V."/>
        </authorList>
    </citation>
    <scope>NUCLEOTIDE SEQUENCE</scope>
    <source>
        <strain evidence="5">CBS 342.82</strain>
    </source>
</reference>
<dbReference type="Proteomes" id="UP000504637">
    <property type="component" value="Unplaced"/>
</dbReference>
<dbReference type="CDD" id="cd06089">
    <property type="entry name" value="KOW_RPL26"/>
    <property type="match status" value="1"/>
</dbReference>
<evidence type="ECO:0000256" key="1">
    <source>
        <dbReference type="ARBA" id="ARBA00010618"/>
    </source>
</evidence>
<dbReference type="PANTHER" id="PTHR12903">
    <property type="entry name" value="MITOCHONDRIAL RIBOSOMAL PROTEIN L24"/>
    <property type="match status" value="1"/>
</dbReference>
<organism evidence="5">
    <name type="scientific">Dissoconium aciculare CBS 342.82</name>
    <dbReference type="NCBI Taxonomy" id="1314786"/>
    <lineage>
        <taxon>Eukaryota</taxon>
        <taxon>Fungi</taxon>
        <taxon>Dikarya</taxon>
        <taxon>Ascomycota</taxon>
        <taxon>Pezizomycotina</taxon>
        <taxon>Dothideomycetes</taxon>
        <taxon>Dothideomycetidae</taxon>
        <taxon>Mycosphaerellales</taxon>
        <taxon>Dissoconiaceae</taxon>
        <taxon>Dissoconium</taxon>
    </lineage>
</organism>
<dbReference type="AlphaFoldDB" id="A0A6J3LZT0"/>
<dbReference type="Pfam" id="PF22682">
    <property type="entry name" value="Ribosomal_uL24m-like"/>
    <property type="match status" value="2"/>
</dbReference>
<evidence type="ECO:0000313" key="5">
    <source>
        <dbReference type="RefSeq" id="XP_033457178.1"/>
    </source>
</evidence>
<dbReference type="GO" id="GO:0003735">
    <property type="term" value="F:structural constituent of ribosome"/>
    <property type="evidence" value="ECO:0007669"/>
    <property type="project" value="InterPro"/>
</dbReference>
<dbReference type="InterPro" id="IPR003256">
    <property type="entry name" value="Ribosomal_uL24"/>
</dbReference>
<dbReference type="Gene3D" id="2.30.30.30">
    <property type="match status" value="1"/>
</dbReference>
<dbReference type="GO" id="GO:0006412">
    <property type="term" value="P:translation"/>
    <property type="evidence" value="ECO:0007669"/>
    <property type="project" value="InterPro"/>
</dbReference>
<evidence type="ECO:0000256" key="2">
    <source>
        <dbReference type="ARBA" id="ARBA00022980"/>
    </source>
</evidence>
<dbReference type="InterPro" id="IPR005825">
    <property type="entry name" value="Ribosomal_uL24_CS"/>
</dbReference>
<evidence type="ECO:0000313" key="4">
    <source>
        <dbReference type="Proteomes" id="UP000504637"/>
    </source>
</evidence>
<dbReference type="SUPFAM" id="SSF50104">
    <property type="entry name" value="Translation proteins SH3-like domain"/>
    <property type="match status" value="1"/>
</dbReference>
<dbReference type="InterPro" id="IPR041988">
    <property type="entry name" value="Ribosomal_uL24_KOW"/>
</dbReference>
<dbReference type="InterPro" id="IPR008991">
    <property type="entry name" value="Translation_prot_SH3-like_sf"/>
</dbReference>
<dbReference type="RefSeq" id="XP_033457178.1">
    <property type="nucleotide sequence ID" value="XM_033605484.1"/>
</dbReference>
<proteinExistence type="inferred from homology"/>
<evidence type="ECO:0008006" key="6">
    <source>
        <dbReference type="Google" id="ProtNLM"/>
    </source>
</evidence>